<dbReference type="InterPro" id="IPR015889">
    <property type="entry name" value="Intradiol_dOase_core"/>
</dbReference>
<protein>
    <submittedName>
        <fullName evidence="3">3,4-dioxygenase subunit beta</fullName>
    </submittedName>
</protein>
<evidence type="ECO:0000259" key="2">
    <source>
        <dbReference type="Pfam" id="PF00775"/>
    </source>
</evidence>
<keyword evidence="4" id="KW-1185">Reference proteome</keyword>
<dbReference type="PANTHER" id="PTHR34315:SF1">
    <property type="entry name" value="INTRADIOL RING-CLEAVAGE DIOXYGENASES DOMAIN-CONTAINING PROTEIN-RELATED"/>
    <property type="match status" value="1"/>
</dbReference>
<comment type="caution">
    <text evidence="3">The sequence shown here is derived from an EMBL/GenBank/DDBJ whole genome shotgun (WGS) entry which is preliminary data.</text>
</comment>
<feature type="region of interest" description="Disordered" evidence="1">
    <location>
        <begin position="1"/>
        <end position="23"/>
    </location>
</feature>
<dbReference type="GO" id="GO:0008199">
    <property type="term" value="F:ferric iron binding"/>
    <property type="evidence" value="ECO:0007669"/>
    <property type="project" value="InterPro"/>
</dbReference>
<organism evidence="3 4">
    <name type="scientific">Streptomyces flaveus</name>
    <dbReference type="NCBI Taxonomy" id="66370"/>
    <lineage>
        <taxon>Bacteria</taxon>
        <taxon>Bacillati</taxon>
        <taxon>Actinomycetota</taxon>
        <taxon>Actinomycetes</taxon>
        <taxon>Kitasatosporales</taxon>
        <taxon>Streptomycetaceae</taxon>
        <taxon>Streptomyces</taxon>
        <taxon>Streptomyces aurantiacus group</taxon>
    </lineage>
</organism>
<dbReference type="SUPFAM" id="SSF49482">
    <property type="entry name" value="Aromatic compound dioxygenase"/>
    <property type="match status" value="1"/>
</dbReference>
<dbReference type="Gene3D" id="2.60.130.10">
    <property type="entry name" value="Aromatic compound dioxygenase"/>
    <property type="match status" value="1"/>
</dbReference>
<feature type="domain" description="Intradiol ring-cleavage dioxygenases" evidence="2">
    <location>
        <begin position="157"/>
        <end position="236"/>
    </location>
</feature>
<dbReference type="GO" id="GO:0016702">
    <property type="term" value="F:oxidoreductase activity, acting on single donors with incorporation of molecular oxygen, incorporation of two atoms of oxygen"/>
    <property type="evidence" value="ECO:0007669"/>
    <property type="project" value="InterPro"/>
</dbReference>
<evidence type="ECO:0000313" key="4">
    <source>
        <dbReference type="Proteomes" id="UP000637788"/>
    </source>
</evidence>
<dbReference type="CDD" id="cd03457">
    <property type="entry name" value="intradiol_dioxygenase_like"/>
    <property type="match status" value="1"/>
</dbReference>
<sequence>MPNTPIRTNHVRETGSNPHAQLARGRFTGSGLTVTHNQRMAQTNQRRALMSEELHDHDRGLSYDLPTLHRRKMIRLLAGVSLVPVVGCSSEEPETAGSSPSSASSSAASSGTSEASCETIPDETAGPYPGDGSNGVNVLKESGVVRSDITSSFGSASGTAEGVALTITLTVTEAASGCGTPKEGAAVYLWQCDRDGNYSLYSEGVTEENYLRGVQETDSKGQVTFTSVFPGCYPGRWPHIHFEVYGSLDDATNATSITATSQLAFPKDVCDTVYASDGYDQSVQNLGRLSLESDMIFSDGYEQQMAAVEGSVDKGYTATLTVPV</sequence>
<feature type="region of interest" description="Disordered" evidence="1">
    <location>
        <begin position="89"/>
        <end position="135"/>
    </location>
</feature>
<accession>A0A917QQG4</accession>
<dbReference type="Pfam" id="PF00775">
    <property type="entry name" value="Dioxygenase_C"/>
    <property type="match status" value="1"/>
</dbReference>
<reference evidence="3" key="2">
    <citation type="submission" date="2020-09" db="EMBL/GenBank/DDBJ databases">
        <authorList>
            <person name="Sun Q."/>
            <person name="Ohkuma M."/>
        </authorList>
    </citation>
    <scope>NUCLEOTIDE SEQUENCE</scope>
    <source>
        <strain evidence="3">JCM 3035</strain>
    </source>
</reference>
<dbReference type="InterPro" id="IPR000627">
    <property type="entry name" value="Intradiol_dOase_C"/>
</dbReference>
<dbReference type="PANTHER" id="PTHR34315">
    <property type="match status" value="1"/>
</dbReference>
<name>A0A917QQG4_9ACTN</name>
<dbReference type="Proteomes" id="UP000637788">
    <property type="component" value="Unassembled WGS sequence"/>
</dbReference>
<proteinExistence type="predicted"/>
<dbReference type="AlphaFoldDB" id="A0A917QQG4"/>
<gene>
    <name evidence="3" type="ORF">GCM10010094_23280</name>
</gene>
<evidence type="ECO:0000313" key="3">
    <source>
        <dbReference type="EMBL" id="GGK62038.1"/>
    </source>
</evidence>
<evidence type="ECO:0000256" key="1">
    <source>
        <dbReference type="SAM" id="MobiDB-lite"/>
    </source>
</evidence>
<reference evidence="3" key="1">
    <citation type="journal article" date="2014" name="Int. J. Syst. Evol. Microbiol.">
        <title>Complete genome sequence of Corynebacterium casei LMG S-19264T (=DSM 44701T), isolated from a smear-ripened cheese.</title>
        <authorList>
            <consortium name="US DOE Joint Genome Institute (JGI-PGF)"/>
            <person name="Walter F."/>
            <person name="Albersmeier A."/>
            <person name="Kalinowski J."/>
            <person name="Ruckert C."/>
        </authorList>
    </citation>
    <scope>NUCLEOTIDE SEQUENCE</scope>
    <source>
        <strain evidence="3">JCM 3035</strain>
    </source>
</reference>
<dbReference type="EMBL" id="BMPQ01000004">
    <property type="protein sequence ID" value="GGK62038.1"/>
    <property type="molecule type" value="Genomic_DNA"/>
</dbReference>
<feature type="compositionally biased region" description="Low complexity" evidence="1">
    <location>
        <begin position="95"/>
        <end position="116"/>
    </location>
</feature>